<accession>A0ABD1YUU2</accession>
<feature type="region of interest" description="Disordered" evidence="1">
    <location>
        <begin position="1"/>
        <end position="26"/>
    </location>
</feature>
<proteinExistence type="predicted"/>
<evidence type="ECO:0000259" key="2">
    <source>
        <dbReference type="Pfam" id="PF04765"/>
    </source>
</evidence>
<dbReference type="EMBL" id="JBHFFA010000003">
    <property type="protein sequence ID" value="KAL2634534.1"/>
    <property type="molecule type" value="Genomic_DNA"/>
</dbReference>
<feature type="compositionally biased region" description="Polar residues" evidence="1">
    <location>
        <begin position="13"/>
        <end position="24"/>
    </location>
</feature>
<dbReference type="PANTHER" id="PTHR12956">
    <property type="entry name" value="ALKALINE CERAMIDASE-RELATED"/>
    <property type="match status" value="1"/>
</dbReference>
<dbReference type="Proteomes" id="UP001605036">
    <property type="component" value="Unassembled WGS sequence"/>
</dbReference>
<protein>
    <recommendedName>
        <fullName evidence="2">TOD1/MUCI70 glycosyltransferase-like domain-containing protein</fullName>
    </recommendedName>
</protein>
<comment type="caution">
    <text evidence="3">The sequence shown here is derived from an EMBL/GenBank/DDBJ whole genome shotgun (WGS) entry which is preliminary data.</text>
</comment>
<feature type="compositionally biased region" description="Low complexity" evidence="1">
    <location>
        <begin position="1"/>
        <end position="12"/>
    </location>
</feature>
<reference evidence="3 4" key="1">
    <citation type="submission" date="2024-09" db="EMBL/GenBank/DDBJ databases">
        <title>Chromosome-scale assembly of Riccia fluitans.</title>
        <authorList>
            <person name="Paukszto L."/>
            <person name="Sawicki J."/>
            <person name="Karawczyk K."/>
            <person name="Piernik-Szablinska J."/>
            <person name="Szczecinska M."/>
            <person name="Mazdziarz M."/>
        </authorList>
    </citation>
    <scope>NUCLEOTIDE SEQUENCE [LARGE SCALE GENOMIC DNA]</scope>
    <source>
        <strain evidence="3">Rf_01</strain>
        <tissue evidence="3">Aerial parts of the thallus</tissue>
    </source>
</reference>
<evidence type="ECO:0000256" key="1">
    <source>
        <dbReference type="SAM" id="MobiDB-lite"/>
    </source>
</evidence>
<evidence type="ECO:0000313" key="3">
    <source>
        <dbReference type="EMBL" id="KAL2634534.1"/>
    </source>
</evidence>
<gene>
    <name evidence="3" type="ORF">R1flu_006013</name>
</gene>
<dbReference type="InterPro" id="IPR048354">
    <property type="entry name" value="TOD1_MUCI70_glycTrfase_dom"/>
</dbReference>
<keyword evidence="4" id="KW-1185">Reference proteome</keyword>
<sequence length="515" mass="59005">MAFSSGSSFSLSRLQPPNTGSYSVESERARNLAYGIGIRDELDFDDDDRRERKRKKKKRRRGAVLAGVIDSGLMRRLWKLRFHLFIVSVVLLVVVFEVRHLSQVRPTPAISDSEVTQEGKQEMKYGEEEEVKMEVTYSSKKNEVFVEEVDEEKPKNLDNLTMPMKKWKNGTEEPCLKLLPPEELEKLDLPQASDSPVRILKYVQKRHKQRTREPQESPMDSGFAGYQTMEERTKSFEVRDTMEVHCGFCEEGSGFDVDSVDKSFMDGCTIVVVTCTFGGGDDLYQPIGMTKSSLSKVCYVALWDEITLKTQTSRQRAPDPLTRKIGLWRIVIVRNLPFSDQRRNGKIPKMLNHRLFPQAKYSIWVDSKSQFRRDPIGVLEALLWRPKSVFAISLHGGRSCVYKEGVAIVDKHKGLPGEVSIQLDQYRSEGIPEGAQFHGHKALAEASVIVREHTPLTNLFMCLWFNEVMRFTARDQLSFPFVLLKLHVMNPNMFQVCTRHALVNSIGHSFVETYK</sequence>
<organism evidence="3 4">
    <name type="scientific">Riccia fluitans</name>
    <dbReference type="NCBI Taxonomy" id="41844"/>
    <lineage>
        <taxon>Eukaryota</taxon>
        <taxon>Viridiplantae</taxon>
        <taxon>Streptophyta</taxon>
        <taxon>Embryophyta</taxon>
        <taxon>Marchantiophyta</taxon>
        <taxon>Marchantiopsida</taxon>
        <taxon>Marchantiidae</taxon>
        <taxon>Marchantiales</taxon>
        <taxon>Ricciaceae</taxon>
        <taxon>Riccia</taxon>
    </lineage>
</organism>
<evidence type="ECO:0000313" key="4">
    <source>
        <dbReference type="Proteomes" id="UP001605036"/>
    </source>
</evidence>
<dbReference type="Pfam" id="PF04765">
    <property type="entry name" value="TOD1_MUCI70"/>
    <property type="match status" value="1"/>
</dbReference>
<name>A0ABD1YUU2_9MARC</name>
<dbReference type="AlphaFoldDB" id="A0ABD1YUU2"/>
<dbReference type="PANTHER" id="PTHR12956:SF17">
    <property type="entry name" value="OS01G0749100 PROTEIN"/>
    <property type="match status" value="1"/>
</dbReference>
<feature type="domain" description="TOD1/MUCI70 glycosyltransferase-like" evidence="2">
    <location>
        <begin position="200"/>
        <end position="508"/>
    </location>
</feature>
<dbReference type="InterPro" id="IPR006852">
    <property type="entry name" value="TOD1_MUCI70"/>
</dbReference>